<dbReference type="AlphaFoldDB" id="A0A518K290"/>
<dbReference type="Proteomes" id="UP000316426">
    <property type="component" value="Chromosome"/>
</dbReference>
<evidence type="ECO:0000313" key="2">
    <source>
        <dbReference type="EMBL" id="QDV71923.1"/>
    </source>
</evidence>
<evidence type="ECO:0000313" key="3">
    <source>
        <dbReference type="Proteomes" id="UP000316426"/>
    </source>
</evidence>
<evidence type="ECO:0000256" key="1">
    <source>
        <dbReference type="SAM" id="MobiDB-lite"/>
    </source>
</evidence>
<keyword evidence="3" id="KW-1185">Reference proteome</keyword>
<accession>A0A518K290</accession>
<organism evidence="2 3">
    <name type="scientific">Botrimarina mediterranea</name>
    <dbReference type="NCBI Taxonomy" id="2528022"/>
    <lineage>
        <taxon>Bacteria</taxon>
        <taxon>Pseudomonadati</taxon>
        <taxon>Planctomycetota</taxon>
        <taxon>Planctomycetia</taxon>
        <taxon>Pirellulales</taxon>
        <taxon>Lacipirellulaceae</taxon>
        <taxon>Botrimarina</taxon>
    </lineage>
</organism>
<name>A0A518K290_9BACT</name>
<reference evidence="2 3" key="1">
    <citation type="submission" date="2019-02" db="EMBL/GenBank/DDBJ databases">
        <title>Deep-cultivation of Planctomycetes and their phenomic and genomic characterization uncovers novel biology.</title>
        <authorList>
            <person name="Wiegand S."/>
            <person name="Jogler M."/>
            <person name="Boedeker C."/>
            <person name="Pinto D."/>
            <person name="Vollmers J."/>
            <person name="Rivas-Marin E."/>
            <person name="Kohn T."/>
            <person name="Peeters S.H."/>
            <person name="Heuer A."/>
            <person name="Rast P."/>
            <person name="Oberbeckmann S."/>
            <person name="Bunk B."/>
            <person name="Jeske O."/>
            <person name="Meyerdierks A."/>
            <person name="Storesund J.E."/>
            <person name="Kallscheuer N."/>
            <person name="Luecker S."/>
            <person name="Lage O.M."/>
            <person name="Pohl T."/>
            <person name="Merkel B.J."/>
            <person name="Hornburger P."/>
            <person name="Mueller R.-W."/>
            <person name="Bruemmer F."/>
            <person name="Labrenz M."/>
            <person name="Spormann A.M."/>
            <person name="Op den Camp H."/>
            <person name="Overmann J."/>
            <person name="Amann R."/>
            <person name="Jetten M.S.M."/>
            <person name="Mascher T."/>
            <person name="Medema M.H."/>
            <person name="Devos D.P."/>
            <person name="Kaster A.-K."/>
            <person name="Ovreas L."/>
            <person name="Rohde M."/>
            <person name="Galperin M.Y."/>
            <person name="Jogler C."/>
        </authorList>
    </citation>
    <scope>NUCLEOTIDE SEQUENCE [LARGE SCALE GENOMIC DNA]</scope>
    <source>
        <strain evidence="2 3">Spa11</strain>
    </source>
</reference>
<gene>
    <name evidence="2" type="ORF">Spa11_00920</name>
</gene>
<sequence>MAASSTTSDSNNQSYYVTYPDNDLPPQAQQPFLPDSGAGKTEAPNGRFVEVHVDRITASIGSPENLPGLTLGEASENAQPITLEGETRFVATWGGIDIVLDNAGRATGESIQPWLNLDAAGEVVLRFTNGDHGGYILGGPSSGELAVDAVAGTALKVAGKAALPVLRHVSEKIANATKGKLDDVVNYFKNRFGGTKTTPDVQAPRRIGAAILDPDNFDDWDRAEEIYDQIRRSTTDVDEIAKNSGIPRSTVERVKNHLFNNEHLLDDEVRGRSMLTQR</sequence>
<dbReference type="EMBL" id="CP036349">
    <property type="protein sequence ID" value="QDV71923.1"/>
    <property type="molecule type" value="Genomic_DNA"/>
</dbReference>
<feature type="compositionally biased region" description="Polar residues" evidence="1">
    <location>
        <begin position="1"/>
        <end position="16"/>
    </location>
</feature>
<protein>
    <submittedName>
        <fullName evidence="2">Uncharacterized protein</fullName>
    </submittedName>
</protein>
<dbReference type="KEGG" id="bmei:Spa11_00920"/>
<proteinExistence type="predicted"/>
<feature type="region of interest" description="Disordered" evidence="1">
    <location>
        <begin position="1"/>
        <end position="43"/>
    </location>
</feature>
<dbReference type="RefSeq" id="WP_145105292.1">
    <property type="nucleotide sequence ID" value="NZ_CP036349.1"/>
</dbReference>